<accession>A0ABX9RBQ9</accession>
<proteinExistence type="predicted"/>
<sequence>MHGLHHAGNFLRVRADYPLVTCDHVTAALSARLGGEDPQAEPAVLDGHLPGCAGCRARRARSSGRG</sequence>
<dbReference type="Proteomes" id="UP000271548">
    <property type="component" value="Unassembled WGS sequence"/>
</dbReference>
<dbReference type="InterPro" id="IPR027383">
    <property type="entry name" value="Znf_put"/>
</dbReference>
<feature type="domain" description="Putative zinc-finger" evidence="1">
    <location>
        <begin position="22"/>
        <end position="56"/>
    </location>
</feature>
<comment type="caution">
    <text evidence="2">The sequence shown here is derived from an EMBL/GenBank/DDBJ whole genome shotgun (WGS) entry which is preliminary data.</text>
</comment>
<organism evidence="2 3">
    <name type="scientific">Micromonospora musae</name>
    <dbReference type="NCBI Taxonomy" id="1894970"/>
    <lineage>
        <taxon>Bacteria</taxon>
        <taxon>Bacillati</taxon>
        <taxon>Actinomycetota</taxon>
        <taxon>Actinomycetes</taxon>
        <taxon>Micromonosporales</taxon>
        <taxon>Micromonosporaceae</taxon>
        <taxon>Micromonospora</taxon>
    </lineage>
</organism>
<reference evidence="2 3" key="1">
    <citation type="submission" date="2018-09" db="EMBL/GenBank/DDBJ databases">
        <title>Micromonospora sp. nov. MS1-9, isolated from a root of Musa sp.</title>
        <authorList>
            <person name="Kuncharoen N."/>
            <person name="Kudo T."/>
            <person name="Ohkuma M."/>
            <person name="Yuki M."/>
            <person name="Tanasupawat S."/>
        </authorList>
    </citation>
    <scope>NUCLEOTIDE SEQUENCE [LARGE SCALE GENOMIC DNA]</scope>
    <source>
        <strain evidence="2 3">NGC1-4</strain>
    </source>
</reference>
<gene>
    <name evidence="2" type="ORF">D7147_14040</name>
</gene>
<evidence type="ECO:0000313" key="2">
    <source>
        <dbReference type="EMBL" id="RKN20018.1"/>
    </source>
</evidence>
<keyword evidence="3" id="KW-1185">Reference proteome</keyword>
<evidence type="ECO:0000259" key="1">
    <source>
        <dbReference type="Pfam" id="PF13490"/>
    </source>
</evidence>
<name>A0ABX9RBQ9_9ACTN</name>
<dbReference type="EMBL" id="RAZS01000004">
    <property type="protein sequence ID" value="RKN20018.1"/>
    <property type="molecule type" value="Genomic_DNA"/>
</dbReference>
<dbReference type="Pfam" id="PF13490">
    <property type="entry name" value="zf-HC2"/>
    <property type="match status" value="1"/>
</dbReference>
<protein>
    <recommendedName>
        <fullName evidence="1">Putative zinc-finger domain-containing protein</fullName>
    </recommendedName>
</protein>
<evidence type="ECO:0000313" key="3">
    <source>
        <dbReference type="Proteomes" id="UP000271548"/>
    </source>
</evidence>